<evidence type="ECO:0000313" key="1">
    <source>
        <dbReference type="EMBL" id="MBJ7603977.1"/>
    </source>
</evidence>
<protein>
    <submittedName>
        <fullName evidence="1">Uncharacterized protein</fullName>
    </submittedName>
</protein>
<proteinExistence type="predicted"/>
<sequence length="131" mass="14312">MWPSRQEPHESGVRSLVHGDGYTSYRSLAEAQADPDGIVVLEGDDGGQIYLTVPASDVRCSDDRLEELLREIDAAQWKDPTMAQVYYERRPLDGIVSGGMGGGEAKGRLWIHGRLQDRAARIASVLDGSSV</sequence>
<reference evidence="1 2" key="1">
    <citation type="submission" date="2020-10" db="EMBL/GenBank/DDBJ databases">
        <title>Ca. Dormibacterota MAGs.</title>
        <authorList>
            <person name="Montgomery K."/>
        </authorList>
    </citation>
    <scope>NUCLEOTIDE SEQUENCE [LARGE SCALE GENOMIC DNA]</scope>
    <source>
        <strain evidence="1">SC8811_S16_3</strain>
    </source>
</reference>
<dbReference type="RefSeq" id="WP_338180815.1">
    <property type="nucleotide sequence ID" value="NZ_JAEKNQ010000048.1"/>
</dbReference>
<name>A0A934KI76_9BACT</name>
<evidence type="ECO:0000313" key="2">
    <source>
        <dbReference type="Proteomes" id="UP000620075"/>
    </source>
</evidence>
<organism evidence="1 2">
    <name type="scientific">Candidatus Dormiibacter inghamiae</name>
    <dbReference type="NCBI Taxonomy" id="3127013"/>
    <lineage>
        <taxon>Bacteria</taxon>
        <taxon>Bacillati</taxon>
        <taxon>Candidatus Dormiibacterota</taxon>
        <taxon>Candidatus Dormibacteria</taxon>
        <taxon>Candidatus Dormibacterales</taxon>
        <taxon>Candidatus Dormibacteraceae</taxon>
        <taxon>Candidatus Dormiibacter</taxon>
    </lineage>
</organism>
<dbReference type="AlphaFoldDB" id="A0A934KI76"/>
<dbReference type="Proteomes" id="UP000620075">
    <property type="component" value="Unassembled WGS sequence"/>
</dbReference>
<comment type="caution">
    <text evidence="1">The sequence shown here is derived from an EMBL/GenBank/DDBJ whole genome shotgun (WGS) entry which is preliminary data.</text>
</comment>
<accession>A0A934KI76</accession>
<dbReference type="EMBL" id="JAEKNQ010000048">
    <property type="protein sequence ID" value="MBJ7603977.1"/>
    <property type="molecule type" value="Genomic_DNA"/>
</dbReference>
<gene>
    <name evidence="1" type="ORF">JF888_12405</name>
</gene>